<dbReference type="PRINTS" id="PR00081">
    <property type="entry name" value="GDHRDH"/>
</dbReference>
<dbReference type="EMBL" id="JACJVO010000003">
    <property type="protein sequence ID" value="MBB6729901.1"/>
    <property type="molecule type" value="Genomic_DNA"/>
</dbReference>
<dbReference type="GO" id="GO:0016491">
    <property type="term" value="F:oxidoreductase activity"/>
    <property type="evidence" value="ECO:0007669"/>
    <property type="project" value="UniProtKB-KW"/>
</dbReference>
<dbReference type="AlphaFoldDB" id="A0A7X0SH70"/>
<keyword evidence="4" id="KW-1185">Reference proteome</keyword>
<evidence type="ECO:0000256" key="2">
    <source>
        <dbReference type="ARBA" id="ARBA00023002"/>
    </source>
</evidence>
<dbReference type="RefSeq" id="WP_185127569.1">
    <property type="nucleotide sequence ID" value="NZ_JACJVO010000003.1"/>
</dbReference>
<dbReference type="InterPro" id="IPR002347">
    <property type="entry name" value="SDR_fam"/>
</dbReference>
<evidence type="ECO:0000313" key="3">
    <source>
        <dbReference type="EMBL" id="MBB6729901.1"/>
    </source>
</evidence>
<comment type="caution">
    <text evidence="3">The sequence shown here is derived from an EMBL/GenBank/DDBJ whole genome shotgun (WGS) entry which is preliminary data.</text>
</comment>
<dbReference type="Pfam" id="PF13561">
    <property type="entry name" value="adh_short_C2"/>
    <property type="match status" value="1"/>
</dbReference>
<dbReference type="PANTHER" id="PTHR43639">
    <property type="entry name" value="OXIDOREDUCTASE, SHORT-CHAIN DEHYDROGENASE/REDUCTASE FAMILY (AFU_ORTHOLOGUE AFUA_5G02870)"/>
    <property type="match status" value="1"/>
</dbReference>
<comment type="similarity">
    <text evidence="1">Belongs to the short-chain dehydrogenases/reductases (SDR) family.</text>
</comment>
<dbReference type="FunFam" id="3.40.50.720:FF:000084">
    <property type="entry name" value="Short-chain dehydrogenase reductase"/>
    <property type="match status" value="1"/>
</dbReference>
<dbReference type="Proteomes" id="UP000564644">
    <property type="component" value="Unassembled WGS sequence"/>
</dbReference>
<reference evidence="3 4" key="1">
    <citation type="submission" date="2020-08" db="EMBL/GenBank/DDBJ databases">
        <title>Cohnella phylogeny.</title>
        <authorList>
            <person name="Dunlap C."/>
        </authorList>
    </citation>
    <scope>NUCLEOTIDE SEQUENCE [LARGE SCALE GENOMIC DNA]</scope>
    <source>
        <strain evidence="3 4">CBP 2801</strain>
    </source>
</reference>
<evidence type="ECO:0000256" key="1">
    <source>
        <dbReference type="ARBA" id="ARBA00006484"/>
    </source>
</evidence>
<organism evidence="3 4">
    <name type="scientific">Cohnella zeiphila</name>
    <dbReference type="NCBI Taxonomy" id="2761120"/>
    <lineage>
        <taxon>Bacteria</taxon>
        <taxon>Bacillati</taxon>
        <taxon>Bacillota</taxon>
        <taxon>Bacilli</taxon>
        <taxon>Bacillales</taxon>
        <taxon>Paenibacillaceae</taxon>
        <taxon>Cohnella</taxon>
    </lineage>
</organism>
<protein>
    <submittedName>
        <fullName evidence="3">SDR family oxidoreductase</fullName>
    </submittedName>
</protein>
<dbReference type="SUPFAM" id="SSF51735">
    <property type="entry name" value="NAD(P)-binding Rossmann-fold domains"/>
    <property type="match status" value="1"/>
</dbReference>
<dbReference type="Gene3D" id="3.40.50.720">
    <property type="entry name" value="NAD(P)-binding Rossmann-like Domain"/>
    <property type="match status" value="1"/>
</dbReference>
<gene>
    <name evidence="3" type="ORF">H7C18_03240</name>
</gene>
<sequence length="252" mass="26280">MGSTGMEKRALVTGGSRGIGRGIALELAGAGYRVAIAHWRDDEAAADTAKRILAETGRECPVVSADLAEPGGAVRTLNEAAERLGGLEALVNNAGICRFAAVQEMTEEHIDRIMNINFRSPLLLMREAARLMIANGTKGGIVNITSSRAQRAYPGDAVYGGLKAALQRATESAALDLAPHGIRVNAVGPGATEVRNPDRPNQALGARIPLGRMGMPADIGKAVAWLLSPEASYITGIGLRVDGGLILPGMPE</sequence>
<dbReference type="GO" id="GO:0008206">
    <property type="term" value="P:bile acid metabolic process"/>
    <property type="evidence" value="ECO:0007669"/>
    <property type="project" value="UniProtKB-ARBA"/>
</dbReference>
<name>A0A7X0SH70_9BACL</name>
<evidence type="ECO:0000313" key="4">
    <source>
        <dbReference type="Proteomes" id="UP000564644"/>
    </source>
</evidence>
<dbReference type="CDD" id="cd05233">
    <property type="entry name" value="SDR_c"/>
    <property type="match status" value="1"/>
</dbReference>
<dbReference type="InterPro" id="IPR036291">
    <property type="entry name" value="NAD(P)-bd_dom_sf"/>
</dbReference>
<dbReference type="PANTHER" id="PTHR43639:SF1">
    <property type="entry name" value="SHORT-CHAIN DEHYDROGENASE_REDUCTASE FAMILY PROTEIN"/>
    <property type="match status" value="1"/>
</dbReference>
<dbReference type="PRINTS" id="PR00080">
    <property type="entry name" value="SDRFAMILY"/>
</dbReference>
<proteinExistence type="inferred from homology"/>
<keyword evidence="2" id="KW-0560">Oxidoreductase</keyword>
<accession>A0A7X0SH70</accession>